<sequence>MPIDGDPYVCCVLCGIECALYMGDQLRRAHKDWGAWAARKFNKRKSLIVPAAELENLDLETDLPMWSCFYRAILDDPKPGRLSISGISPHLMSDGRKQLRIMIDSDKALAIPGPIMARQRWNMDFHMANLFETERNREKGARIGYVMHPHCWLLVDRFLGHGVAKQDLRAFTQAIEIYWRAADRTLWMPDLSHDTDDYPCYDNAAPWIKQYCPRYAADFNRIHLSESPLIIRDIQALIAMATQKHKKTLSHAVKLHSIVGDIPVEIIMMIVDTIYQSRPPCRERIQDTRNVLEAFQWKLPNSYWQRRCNPNLVFEVQDVIKAGTQIDWAYFCLGLHELLLQEDWYCNSGLYFRGRILYLIECIRGSLSNTI</sequence>
<dbReference type="VEuPathDB" id="FungiDB:P174DRAFT_380013"/>
<accession>A0A2I1BTL5</accession>
<dbReference type="STRING" id="1392255.A0A2I1BTL5"/>
<dbReference type="Proteomes" id="UP000234474">
    <property type="component" value="Unassembled WGS sequence"/>
</dbReference>
<comment type="caution">
    <text evidence="1">The sequence shown here is derived from an EMBL/GenBank/DDBJ whole genome shotgun (WGS) entry which is preliminary data.</text>
</comment>
<keyword evidence="2" id="KW-1185">Reference proteome</keyword>
<evidence type="ECO:0000313" key="2">
    <source>
        <dbReference type="Proteomes" id="UP000234474"/>
    </source>
</evidence>
<dbReference type="AlphaFoldDB" id="A0A2I1BTL5"/>
<dbReference type="GeneID" id="36530274"/>
<reference evidence="2" key="1">
    <citation type="journal article" date="2018" name="Proc. Natl. Acad. Sci. U.S.A.">
        <title>Linking secondary metabolites to gene clusters through genome sequencing of six diverse Aspergillus species.</title>
        <authorList>
            <person name="Kaerboelling I."/>
            <person name="Vesth T.C."/>
            <person name="Frisvad J.C."/>
            <person name="Nybo J.L."/>
            <person name="Theobald S."/>
            <person name="Kuo A."/>
            <person name="Bowyer P."/>
            <person name="Matsuda Y."/>
            <person name="Mondo S."/>
            <person name="Lyhne E.K."/>
            <person name="Kogle M.E."/>
            <person name="Clum A."/>
            <person name="Lipzen A."/>
            <person name="Salamov A."/>
            <person name="Ngan C.Y."/>
            <person name="Daum C."/>
            <person name="Chiniquy J."/>
            <person name="Barry K."/>
            <person name="LaButti K."/>
            <person name="Haridas S."/>
            <person name="Simmons B.A."/>
            <person name="Magnuson J.K."/>
            <person name="Mortensen U.H."/>
            <person name="Larsen T.O."/>
            <person name="Grigoriev I.V."/>
            <person name="Baker S.E."/>
            <person name="Andersen M.R."/>
        </authorList>
    </citation>
    <scope>NUCLEOTIDE SEQUENCE [LARGE SCALE GENOMIC DNA]</scope>
    <source>
        <strain evidence="2">IBT 16806</strain>
    </source>
</reference>
<evidence type="ECO:0000313" key="1">
    <source>
        <dbReference type="EMBL" id="PKX88738.1"/>
    </source>
</evidence>
<gene>
    <name evidence="1" type="ORF">P174DRAFT_380013</name>
</gene>
<proteinExistence type="predicted"/>
<name>A0A2I1BTL5_ASPN1</name>
<dbReference type="OrthoDB" id="4524525at2759"/>
<dbReference type="RefSeq" id="XP_024677333.1">
    <property type="nucleotide sequence ID" value="XM_024822948.1"/>
</dbReference>
<dbReference type="EMBL" id="MSZS01000012">
    <property type="protein sequence ID" value="PKX88738.1"/>
    <property type="molecule type" value="Genomic_DNA"/>
</dbReference>
<organism evidence="1 2">
    <name type="scientific">Aspergillus novofumigatus (strain IBT 16806)</name>
    <dbReference type="NCBI Taxonomy" id="1392255"/>
    <lineage>
        <taxon>Eukaryota</taxon>
        <taxon>Fungi</taxon>
        <taxon>Dikarya</taxon>
        <taxon>Ascomycota</taxon>
        <taxon>Pezizomycotina</taxon>
        <taxon>Eurotiomycetes</taxon>
        <taxon>Eurotiomycetidae</taxon>
        <taxon>Eurotiales</taxon>
        <taxon>Aspergillaceae</taxon>
        <taxon>Aspergillus</taxon>
        <taxon>Aspergillus subgen. Fumigati</taxon>
    </lineage>
</organism>
<protein>
    <submittedName>
        <fullName evidence="1">Uncharacterized protein</fullName>
    </submittedName>
</protein>
<dbReference type="OMA" id="WYCNSGL"/>